<reference evidence="2 3" key="1">
    <citation type="submission" date="2020-04" db="EMBL/GenBank/DDBJ databases">
        <authorList>
            <person name="Laetsch R D."/>
            <person name="Stevens L."/>
            <person name="Kumar S."/>
            <person name="Blaxter L. M."/>
        </authorList>
    </citation>
    <scope>NUCLEOTIDE SEQUENCE [LARGE SCALE GENOMIC DNA]</scope>
</reference>
<dbReference type="OrthoDB" id="10589532at2759"/>
<organism evidence="2 3">
    <name type="scientific">Caenorhabditis bovis</name>
    <dbReference type="NCBI Taxonomy" id="2654633"/>
    <lineage>
        <taxon>Eukaryota</taxon>
        <taxon>Metazoa</taxon>
        <taxon>Ecdysozoa</taxon>
        <taxon>Nematoda</taxon>
        <taxon>Chromadorea</taxon>
        <taxon>Rhabditida</taxon>
        <taxon>Rhabditina</taxon>
        <taxon>Rhabditomorpha</taxon>
        <taxon>Rhabditoidea</taxon>
        <taxon>Rhabditidae</taxon>
        <taxon>Peloderinae</taxon>
        <taxon>Caenorhabditis</taxon>
    </lineage>
</organism>
<keyword evidence="3" id="KW-1185">Reference proteome</keyword>
<accession>A0A8S1EHI6</accession>
<feature type="region of interest" description="Disordered" evidence="1">
    <location>
        <begin position="49"/>
        <end position="71"/>
    </location>
</feature>
<gene>
    <name evidence="2" type="ORF">CBOVIS_LOCUS3361</name>
</gene>
<feature type="compositionally biased region" description="Basic residues" evidence="1">
    <location>
        <begin position="49"/>
        <end position="58"/>
    </location>
</feature>
<sequence>MMSENERTPLLHPSSSLPTVVGYEEGVEYFNNPPHSTTRSEIGRNELVRKKKRRRRRFNTMAGAPIKSKLR</sequence>
<evidence type="ECO:0000256" key="1">
    <source>
        <dbReference type="SAM" id="MobiDB-lite"/>
    </source>
</evidence>
<proteinExistence type="predicted"/>
<dbReference type="AlphaFoldDB" id="A0A8S1EHI6"/>
<evidence type="ECO:0000313" key="2">
    <source>
        <dbReference type="EMBL" id="CAB3400413.1"/>
    </source>
</evidence>
<protein>
    <submittedName>
        <fullName evidence="2">Uncharacterized protein</fullName>
    </submittedName>
</protein>
<dbReference type="Proteomes" id="UP000494206">
    <property type="component" value="Unassembled WGS sequence"/>
</dbReference>
<comment type="caution">
    <text evidence="2">The sequence shown here is derived from an EMBL/GenBank/DDBJ whole genome shotgun (WGS) entry which is preliminary data.</text>
</comment>
<name>A0A8S1EHI6_9PELO</name>
<evidence type="ECO:0000313" key="3">
    <source>
        <dbReference type="Proteomes" id="UP000494206"/>
    </source>
</evidence>
<dbReference type="EMBL" id="CADEPM010000002">
    <property type="protein sequence ID" value="CAB3400413.1"/>
    <property type="molecule type" value="Genomic_DNA"/>
</dbReference>